<dbReference type="RefSeq" id="WP_369941205.1">
    <property type="nucleotide sequence ID" value="NZ_JBCLUF010000009.1"/>
</dbReference>
<organism evidence="2 3">
    <name type="scientific">Ligilactobacillus faecis</name>
    <dbReference type="NCBI Taxonomy" id="762833"/>
    <lineage>
        <taxon>Bacteria</taxon>
        <taxon>Bacillati</taxon>
        <taxon>Bacillota</taxon>
        <taxon>Bacilli</taxon>
        <taxon>Lactobacillales</taxon>
        <taxon>Lactobacillaceae</taxon>
        <taxon>Ligilactobacillus</taxon>
    </lineage>
</organism>
<dbReference type="InterPro" id="IPR011009">
    <property type="entry name" value="Kinase-like_dom_sf"/>
</dbReference>
<dbReference type="GO" id="GO:0016740">
    <property type="term" value="F:transferase activity"/>
    <property type="evidence" value="ECO:0007669"/>
    <property type="project" value="UniProtKB-KW"/>
</dbReference>
<dbReference type="Proteomes" id="UP001565236">
    <property type="component" value="Unassembled WGS sequence"/>
</dbReference>
<name>A0ABV4DS50_9LACO</name>
<accession>A0ABV4DS50</accession>
<dbReference type="SUPFAM" id="SSF56112">
    <property type="entry name" value="Protein kinase-like (PK-like)"/>
    <property type="match status" value="1"/>
</dbReference>
<protein>
    <submittedName>
        <fullName evidence="2">Aminoglycoside phosphotransferase family protein</fullName>
        <ecNumber evidence="2">2.7.1.-</ecNumber>
    </submittedName>
</protein>
<evidence type="ECO:0000259" key="1">
    <source>
        <dbReference type="Pfam" id="PF01636"/>
    </source>
</evidence>
<dbReference type="Gene3D" id="3.90.1200.10">
    <property type="match status" value="1"/>
</dbReference>
<keyword evidence="2" id="KW-0808">Transferase</keyword>
<keyword evidence="3" id="KW-1185">Reference proteome</keyword>
<feature type="domain" description="Aminoglycoside phosphotransferase" evidence="1">
    <location>
        <begin position="47"/>
        <end position="223"/>
    </location>
</feature>
<gene>
    <name evidence="2" type="ORF">AALT52_03535</name>
</gene>
<dbReference type="EMBL" id="JBCLUF010000009">
    <property type="protein sequence ID" value="MEY8661964.1"/>
    <property type="molecule type" value="Genomic_DNA"/>
</dbReference>
<evidence type="ECO:0000313" key="2">
    <source>
        <dbReference type="EMBL" id="MEY8661964.1"/>
    </source>
</evidence>
<evidence type="ECO:0000313" key="3">
    <source>
        <dbReference type="Proteomes" id="UP001565236"/>
    </source>
</evidence>
<proteinExistence type="predicted"/>
<sequence>MLLEFLNEYYEAELETIHDEAGNMHLQGRSRRFERQLFVKIFKEKDKFYAEQHVNQVYCPEIYLDSVIYEDNYIVVLEDRVLEDVLPAEVDAKSVTSFGQKLAAFHEKVSGKVLVPSDERPLSERLATKVARFEKTPYQTDVTEVFTRLQKDLAAADIDYALLPKVVLHGDFSIRNLMHHADELVLIDFERASLGVAYEDLIKFFYNEVKEPKLRNNFLHGYRQIKELEIPNYSLQRCLLFLCALDILEFHLTHTKQKFGQMAEAMFQTIKNEDAILAL</sequence>
<dbReference type="InterPro" id="IPR002575">
    <property type="entry name" value="Aminoglycoside_PTrfase"/>
</dbReference>
<dbReference type="EC" id="2.7.1.-" evidence="2"/>
<comment type="caution">
    <text evidence="2">The sequence shown here is derived from an EMBL/GenBank/DDBJ whole genome shotgun (WGS) entry which is preliminary data.</text>
</comment>
<reference evidence="2 3" key="1">
    <citation type="submission" date="2024-03" db="EMBL/GenBank/DDBJ databases">
        <title>Mouse gut bacterial collection (mGBC) of GemPharmatech.</title>
        <authorList>
            <person name="He Y."/>
            <person name="Dong L."/>
            <person name="Wu D."/>
            <person name="Gao X."/>
            <person name="Lin Z."/>
        </authorList>
    </citation>
    <scope>NUCLEOTIDE SEQUENCE [LARGE SCALE GENOMIC DNA]</scope>
    <source>
        <strain evidence="2 3">15-30</strain>
    </source>
</reference>
<dbReference type="Pfam" id="PF01636">
    <property type="entry name" value="APH"/>
    <property type="match status" value="1"/>
</dbReference>